<feature type="transmembrane region" description="Helical" evidence="1">
    <location>
        <begin position="259"/>
        <end position="280"/>
    </location>
</feature>
<name>A0A1F6GFP8_9PROT</name>
<gene>
    <name evidence="2" type="ORF">A2527_00135</name>
</gene>
<dbReference type="AlphaFoldDB" id="A0A1F6GFP8"/>
<dbReference type="SUPFAM" id="SSF49899">
    <property type="entry name" value="Concanavalin A-like lectins/glucanases"/>
    <property type="match status" value="1"/>
</dbReference>
<keyword evidence="1" id="KW-0812">Transmembrane</keyword>
<organism evidence="2 3">
    <name type="scientific">Candidatus Lambdaproteobacteria bacterium RIFOXYD2_FULL_50_16</name>
    <dbReference type="NCBI Taxonomy" id="1817772"/>
    <lineage>
        <taxon>Bacteria</taxon>
        <taxon>Pseudomonadati</taxon>
        <taxon>Pseudomonadota</taxon>
        <taxon>Candidatus Lambdaproteobacteria</taxon>
    </lineage>
</organism>
<dbReference type="EMBL" id="MFNE01000007">
    <property type="protein sequence ID" value="OGG96922.1"/>
    <property type="molecule type" value="Genomic_DNA"/>
</dbReference>
<dbReference type="STRING" id="1817772.A2527_00135"/>
<dbReference type="Gene3D" id="2.60.120.200">
    <property type="match status" value="1"/>
</dbReference>
<feature type="transmembrane region" description="Helical" evidence="1">
    <location>
        <begin position="292"/>
        <end position="313"/>
    </location>
</feature>
<evidence type="ECO:0000313" key="2">
    <source>
        <dbReference type="EMBL" id="OGG96922.1"/>
    </source>
</evidence>
<dbReference type="Pfam" id="PF13385">
    <property type="entry name" value="Laminin_G_3"/>
    <property type="match status" value="1"/>
</dbReference>
<comment type="caution">
    <text evidence="2">The sequence shown here is derived from an EMBL/GenBank/DDBJ whole genome shotgun (WGS) entry which is preliminary data.</text>
</comment>
<dbReference type="Proteomes" id="UP000178449">
    <property type="component" value="Unassembled WGS sequence"/>
</dbReference>
<keyword evidence="1" id="KW-0472">Membrane</keyword>
<protein>
    <submittedName>
        <fullName evidence="2">Uncharacterized protein</fullName>
    </submittedName>
</protein>
<evidence type="ECO:0000313" key="3">
    <source>
        <dbReference type="Proteomes" id="UP000178449"/>
    </source>
</evidence>
<reference evidence="2 3" key="1">
    <citation type="journal article" date="2016" name="Nat. Commun.">
        <title>Thousands of microbial genomes shed light on interconnected biogeochemical processes in an aquifer system.</title>
        <authorList>
            <person name="Anantharaman K."/>
            <person name="Brown C.T."/>
            <person name="Hug L.A."/>
            <person name="Sharon I."/>
            <person name="Castelle C.J."/>
            <person name="Probst A.J."/>
            <person name="Thomas B.C."/>
            <person name="Singh A."/>
            <person name="Wilkins M.J."/>
            <person name="Karaoz U."/>
            <person name="Brodie E.L."/>
            <person name="Williams K.H."/>
            <person name="Hubbard S.S."/>
            <person name="Banfield J.F."/>
        </authorList>
    </citation>
    <scope>NUCLEOTIDE SEQUENCE [LARGE SCALE GENOMIC DNA]</scope>
</reference>
<evidence type="ECO:0000256" key="1">
    <source>
        <dbReference type="SAM" id="Phobius"/>
    </source>
</evidence>
<sequence>MIRLLQGLALTLALLGFLGLTLGEELRTWAIRTSAIESQVANMEPFDVQGLALPWPAERQPPVTTPIARNLNAGLALQKGAFWATNKPLDFSADFSLEFWFIPTDLTPPPTHRLINLLWIGQPPGQTQASLWIDSATRGLHFSSFREHMDLFLGGIKSNQPHHVALTYQAKNQQFRLFLDLVEKKPTGRHQGPAPQTGQLLLGKGFGPPTYFTGLIGGLALRQRAYQTGEPSSLVKSPLKIKAWGLLFGEPSQPQLYRFFQTLLGSSMLFWLFLTGRAQLGQWVSWITREFFWTTPLTQLKLVVLGVLTLWFWQRF</sequence>
<proteinExistence type="predicted"/>
<accession>A0A1F6GFP8</accession>
<dbReference type="InterPro" id="IPR013320">
    <property type="entry name" value="ConA-like_dom_sf"/>
</dbReference>
<keyword evidence="1" id="KW-1133">Transmembrane helix</keyword>